<evidence type="ECO:0000259" key="13">
    <source>
        <dbReference type="PROSITE" id="PS50853"/>
    </source>
</evidence>
<feature type="region of interest" description="Disordered" evidence="10">
    <location>
        <begin position="66"/>
        <end position="90"/>
    </location>
</feature>
<feature type="chain" id="PRO_5043540979" description="Fibronectin type-III domain-containing protein" evidence="12">
    <location>
        <begin position="20"/>
        <end position="868"/>
    </location>
</feature>
<comment type="subcellular location">
    <subcellularLocation>
        <location evidence="1">Membrane</location>
        <topology evidence="1">Single-pass type I membrane protein</topology>
    </subcellularLocation>
</comment>
<evidence type="ECO:0000256" key="6">
    <source>
        <dbReference type="ARBA" id="ARBA00022989"/>
    </source>
</evidence>
<dbReference type="PANTHER" id="PTHR48423">
    <property type="entry name" value="INTERLEUKIN-27 RECEPTOR SUBUNIT ALPHA"/>
    <property type="match status" value="1"/>
</dbReference>
<keyword evidence="5" id="KW-0677">Repeat</keyword>
<sequence length="868" mass="95929">MSASVSSFVILLFGTSVEPFQKCGEKRHNAEDNNFTLNAEESLEGVSSMANIQRIIEMAVAAAFKSSDNTPSPKKMHPDLMDADGQDNKEDNIKERVESRTSRGSGDAPGVVWSNFEKSLVFPYISGPGSPKIKKEKKQGSGDAPGVVWSNFEKSLVFPYISGPGSPKIKKEKKQAVVKRLRSGMDVTDVGLDGLHCFLLLFLSLSSPRGCCNDLRGLQCFRLGLNSDMNCTWAYEGEHGEDTVLTLYYRSLKFHTDQFTPAIFSVPRGQSWVMVAREDMTSHDTCEVWIEGVGVSGRVTSQHRTFDLQAIVVLSPPLLSVEEISGMSSENMLVNLELSSFDYYSGSLKCELQYREQGNHNWSKVISECDYPSHQELLNLKAFTLYEVQARYIRTSGNIIRSVWSEPITFRSPEAAPLGKVDAWRSLENGGLLVTWKALDPSAARSHSISYILSYWESSQARHVVRSVPCCNITLPGTMYNASIAANSSLGQTEPTDLYLEPAGLAATTQFWIQRTSGPAFNISWIPNDKQQKKLQEYLLEWRSAVQGDSSGIQWRRFTASTGLHSVLLSDNFFQPSRPYKISLYGLYLHGYGELNSSICYIQEGVPSRGPPVAVHALSSSSALVTLGELPLHERRGIITHYSIFVVQVASGKVLQGINVSTAQNITISNLEPSTEYLLHVSASTSAGESSKFVYPFVTSGASVGAVYAAILVTVLLLAACVLGIVFRGRIRDLGRELLPKFCWQKIPDPVHSRMILKVANYKDMGDWMNLQSQSPDLHQGPEEPHITEVEELEEPPPRLIAVEGEHSGEENEGQLLGSSSDSARQPDSMRTDAAGMAQAEWRQPIMSGYEKHFMPTAEDLEQFTGVI</sequence>
<evidence type="ECO:0000256" key="5">
    <source>
        <dbReference type="ARBA" id="ARBA00022737"/>
    </source>
</evidence>
<dbReference type="GO" id="GO:0005886">
    <property type="term" value="C:plasma membrane"/>
    <property type="evidence" value="ECO:0007669"/>
    <property type="project" value="UniProtKB-ARBA"/>
</dbReference>
<dbReference type="InterPro" id="IPR052672">
    <property type="entry name" value="Type1_Cytokine_Rcpt_Type2"/>
</dbReference>
<protein>
    <recommendedName>
        <fullName evidence="13">Fibronectin type-III domain-containing protein</fullName>
    </recommendedName>
</protein>
<comment type="similarity">
    <text evidence="2">Belongs to the type I cytokine receptor family. Type 2 subfamily.</text>
</comment>
<dbReference type="Proteomes" id="UP001066276">
    <property type="component" value="Chromosome 4_2"/>
</dbReference>
<keyword evidence="9" id="KW-0325">Glycoprotein</keyword>
<dbReference type="SMART" id="SM00060">
    <property type="entry name" value="FN3"/>
    <property type="match status" value="4"/>
</dbReference>
<keyword evidence="8" id="KW-0675">Receptor</keyword>
<evidence type="ECO:0000256" key="11">
    <source>
        <dbReference type="SAM" id="Phobius"/>
    </source>
</evidence>
<keyword evidence="3 11" id="KW-0812">Transmembrane</keyword>
<dbReference type="PROSITE" id="PS50853">
    <property type="entry name" value="FN3"/>
    <property type="match status" value="2"/>
</dbReference>
<evidence type="ECO:0000256" key="10">
    <source>
        <dbReference type="SAM" id="MobiDB-lite"/>
    </source>
</evidence>
<proteinExistence type="inferred from homology"/>
<feature type="domain" description="Fibronectin type-III" evidence="13">
    <location>
        <begin position="611"/>
        <end position="705"/>
    </location>
</feature>
<evidence type="ECO:0000256" key="2">
    <source>
        <dbReference type="ARBA" id="ARBA00008921"/>
    </source>
</evidence>
<reference evidence="14" key="1">
    <citation type="journal article" date="2022" name="bioRxiv">
        <title>Sequencing and chromosome-scale assembly of the giantPleurodeles waltlgenome.</title>
        <authorList>
            <person name="Brown T."/>
            <person name="Elewa A."/>
            <person name="Iarovenko S."/>
            <person name="Subramanian E."/>
            <person name="Araus A.J."/>
            <person name="Petzold A."/>
            <person name="Susuki M."/>
            <person name="Suzuki K.-i.T."/>
            <person name="Hayashi T."/>
            <person name="Toyoda A."/>
            <person name="Oliveira C."/>
            <person name="Osipova E."/>
            <person name="Leigh N.D."/>
            <person name="Simon A."/>
            <person name="Yun M.H."/>
        </authorList>
    </citation>
    <scope>NUCLEOTIDE SEQUENCE</scope>
    <source>
        <strain evidence="14">20211129_DDA</strain>
        <tissue evidence="14">Liver</tissue>
    </source>
</reference>
<dbReference type="CDD" id="cd00063">
    <property type="entry name" value="FN3"/>
    <property type="match status" value="2"/>
</dbReference>
<evidence type="ECO:0000256" key="9">
    <source>
        <dbReference type="ARBA" id="ARBA00023180"/>
    </source>
</evidence>
<evidence type="ECO:0000256" key="1">
    <source>
        <dbReference type="ARBA" id="ARBA00004479"/>
    </source>
</evidence>
<dbReference type="Gene3D" id="2.60.40.10">
    <property type="entry name" value="Immunoglobulins"/>
    <property type="match status" value="5"/>
</dbReference>
<dbReference type="AlphaFoldDB" id="A0AAV7S8U4"/>
<evidence type="ECO:0000256" key="4">
    <source>
        <dbReference type="ARBA" id="ARBA00022729"/>
    </source>
</evidence>
<keyword evidence="7 11" id="KW-0472">Membrane</keyword>
<dbReference type="PANTHER" id="PTHR48423:SF1">
    <property type="entry name" value="INTERLEUKIN-27 RECEPTOR SUBUNIT ALPHA"/>
    <property type="match status" value="1"/>
</dbReference>
<keyword evidence="4 12" id="KW-0732">Signal</keyword>
<dbReference type="Pfam" id="PF00041">
    <property type="entry name" value="fn3"/>
    <property type="match status" value="1"/>
</dbReference>
<organism evidence="14 15">
    <name type="scientific">Pleurodeles waltl</name>
    <name type="common">Iberian ribbed newt</name>
    <dbReference type="NCBI Taxonomy" id="8319"/>
    <lineage>
        <taxon>Eukaryota</taxon>
        <taxon>Metazoa</taxon>
        <taxon>Chordata</taxon>
        <taxon>Craniata</taxon>
        <taxon>Vertebrata</taxon>
        <taxon>Euteleostomi</taxon>
        <taxon>Amphibia</taxon>
        <taxon>Batrachia</taxon>
        <taxon>Caudata</taxon>
        <taxon>Salamandroidea</taxon>
        <taxon>Salamandridae</taxon>
        <taxon>Pleurodelinae</taxon>
        <taxon>Pleurodeles</taxon>
    </lineage>
</organism>
<dbReference type="EMBL" id="JANPWB010000008">
    <property type="protein sequence ID" value="KAJ1160899.1"/>
    <property type="molecule type" value="Genomic_DNA"/>
</dbReference>
<name>A0AAV7S8U4_PLEWA</name>
<gene>
    <name evidence="14" type="ORF">NDU88_001389</name>
</gene>
<feature type="signal peptide" evidence="12">
    <location>
        <begin position="1"/>
        <end position="19"/>
    </location>
</feature>
<evidence type="ECO:0000256" key="8">
    <source>
        <dbReference type="ARBA" id="ARBA00023170"/>
    </source>
</evidence>
<evidence type="ECO:0000313" key="15">
    <source>
        <dbReference type="Proteomes" id="UP001066276"/>
    </source>
</evidence>
<comment type="caution">
    <text evidence="14">The sequence shown here is derived from an EMBL/GenBank/DDBJ whole genome shotgun (WGS) entry which is preliminary data.</text>
</comment>
<dbReference type="InterPro" id="IPR036116">
    <property type="entry name" value="FN3_sf"/>
</dbReference>
<accession>A0AAV7S8U4</accession>
<feature type="region of interest" description="Disordered" evidence="10">
    <location>
        <begin position="807"/>
        <end position="837"/>
    </location>
</feature>
<evidence type="ECO:0000256" key="12">
    <source>
        <dbReference type="SAM" id="SignalP"/>
    </source>
</evidence>
<feature type="compositionally biased region" description="Basic and acidic residues" evidence="10">
    <location>
        <begin position="76"/>
        <end position="90"/>
    </location>
</feature>
<keyword evidence="6 11" id="KW-1133">Transmembrane helix</keyword>
<feature type="compositionally biased region" description="Polar residues" evidence="10">
    <location>
        <begin position="817"/>
        <end position="826"/>
    </location>
</feature>
<evidence type="ECO:0000256" key="7">
    <source>
        <dbReference type="ARBA" id="ARBA00023136"/>
    </source>
</evidence>
<evidence type="ECO:0000256" key="3">
    <source>
        <dbReference type="ARBA" id="ARBA00022692"/>
    </source>
</evidence>
<keyword evidence="15" id="KW-1185">Reference proteome</keyword>
<evidence type="ECO:0000313" key="14">
    <source>
        <dbReference type="EMBL" id="KAJ1160899.1"/>
    </source>
</evidence>
<dbReference type="SUPFAM" id="SSF49265">
    <property type="entry name" value="Fibronectin type III"/>
    <property type="match status" value="3"/>
</dbReference>
<feature type="transmembrane region" description="Helical" evidence="11">
    <location>
        <begin position="706"/>
        <end position="727"/>
    </location>
</feature>
<feature type="domain" description="Fibronectin type-III" evidence="13">
    <location>
        <begin position="315"/>
        <end position="415"/>
    </location>
</feature>
<dbReference type="InterPro" id="IPR003961">
    <property type="entry name" value="FN3_dom"/>
</dbReference>
<dbReference type="InterPro" id="IPR013783">
    <property type="entry name" value="Ig-like_fold"/>
</dbReference>